<dbReference type="GO" id="GO:0005829">
    <property type="term" value="C:cytosol"/>
    <property type="evidence" value="ECO:0007669"/>
    <property type="project" value="TreeGrafter"/>
</dbReference>
<dbReference type="Gene3D" id="3.40.50.720">
    <property type="entry name" value="NAD(P)-binding Rossmann-like Domain"/>
    <property type="match status" value="2"/>
</dbReference>
<feature type="non-terminal residue" evidence="2">
    <location>
        <position position="219"/>
    </location>
</feature>
<dbReference type="EC" id="5.4.99.9" evidence="2"/>
<dbReference type="AlphaFoldDB" id="A0A6J4T4N8"/>
<dbReference type="GO" id="GO:0050660">
    <property type="term" value="F:flavin adenine dinucleotide binding"/>
    <property type="evidence" value="ECO:0007669"/>
    <property type="project" value="TreeGrafter"/>
</dbReference>
<gene>
    <name evidence="2" type="ORF">AVDCRST_MAG69-2603</name>
</gene>
<sequence>MPHSYDTLVVGAGFAGSIVAERLASQLGQRVLVIDRRDHVGGNAFDYIDEHGVLVHRYGPHIFHTNADKVVAYLSQFTEWLDYEHRVVAEVDGQLLPIPINRTTINRLYGLDLKTDADVEAFYAERAEPIEYIRNSEDVVVAKVGRDLYEKFFRGYTRKQWERDPSELHASVCARIPTRTNTDDRYFNDSFQKMPAAGYTAMFEAILDQPGIEVRTSTD</sequence>
<keyword evidence="2" id="KW-0413">Isomerase</keyword>
<protein>
    <submittedName>
        <fullName evidence="2">UDP-galactopyranose mutase</fullName>
        <ecNumber evidence="2">5.4.99.9</ecNumber>
    </submittedName>
</protein>
<dbReference type="EMBL" id="CADCVP010000283">
    <property type="protein sequence ID" value="CAA9513163.1"/>
    <property type="molecule type" value="Genomic_DNA"/>
</dbReference>
<feature type="domain" description="UDP-galactopyranose mutase C-terminal" evidence="1">
    <location>
        <begin position="151"/>
        <end position="219"/>
    </location>
</feature>
<dbReference type="GO" id="GO:0008767">
    <property type="term" value="F:UDP-galactopyranose mutase activity"/>
    <property type="evidence" value="ECO:0007669"/>
    <property type="project" value="UniProtKB-EC"/>
</dbReference>
<accession>A0A6J4T4N8</accession>
<proteinExistence type="predicted"/>
<evidence type="ECO:0000259" key="1">
    <source>
        <dbReference type="Pfam" id="PF03275"/>
    </source>
</evidence>
<dbReference type="SUPFAM" id="SSF51971">
    <property type="entry name" value="Nucleotide-binding domain"/>
    <property type="match status" value="1"/>
</dbReference>
<dbReference type="PANTHER" id="PTHR21197">
    <property type="entry name" value="UDP-GALACTOPYRANOSE MUTASE"/>
    <property type="match status" value="1"/>
</dbReference>
<organism evidence="2">
    <name type="scientific">uncultured Solirubrobacteraceae bacterium</name>
    <dbReference type="NCBI Taxonomy" id="1162706"/>
    <lineage>
        <taxon>Bacteria</taxon>
        <taxon>Bacillati</taxon>
        <taxon>Actinomycetota</taxon>
        <taxon>Thermoleophilia</taxon>
        <taxon>Solirubrobacterales</taxon>
        <taxon>Solirubrobacteraceae</taxon>
        <taxon>environmental samples</taxon>
    </lineage>
</organism>
<dbReference type="Pfam" id="PF13450">
    <property type="entry name" value="NAD_binding_8"/>
    <property type="match status" value="1"/>
</dbReference>
<dbReference type="Pfam" id="PF03275">
    <property type="entry name" value="GLF"/>
    <property type="match status" value="1"/>
</dbReference>
<name>A0A6J4T4N8_9ACTN</name>
<dbReference type="InterPro" id="IPR015899">
    <property type="entry name" value="UDP-GalPyranose_mutase_C"/>
</dbReference>
<evidence type="ECO:0000313" key="2">
    <source>
        <dbReference type="EMBL" id="CAA9513163.1"/>
    </source>
</evidence>
<reference evidence="2" key="1">
    <citation type="submission" date="2020-02" db="EMBL/GenBank/DDBJ databases">
        <authorList>
            <person name="Meier V. D."/>
        </authorList>
    </citation>
    <scope>NUCLEOTIDE SEQUENCE</scope>
    <source>
        <strain evidence="2">AVDCRST_MAG69</strain>
    </source>
</reference>
<dbReference type="PANTHER" id="PTHR21197:SF0">
    <property type="entry name" value="UDP-GALACTOPYRANOSE MUTASE"/>
    <property type="match status" value="1"/>
</dbReference>